<comment type="caution">
    <text evidence="2">The sequence shown here is derived from an EMBL/GenBank/DDBJ whole genome shotgun (WGS) entry which is preliminary data.</text>
</comment>
<evidence type="ECO:0000256" key="1">
    <source>
        <dbReference type="SAM" id="MobiDB-lite"/>
    </source>
</evidence>
<sequence>MSPPHRADDRHSMIRASVLDAFVQLGAFDKNNPLTKWVFEENGDPGSNGFADMSNISMELELEENTPDRGRAYGSLESSMVATVGQPTSESSTIKQKFGMFRSRSKSRVARKHAKHSELAVRDVEEQSLSPSVLRSKSRTRRLFSRPKLADTTAPSTSNSTPASLSTSAHVISLSNGSESTIKKSGTVAQRKGIRGVFSRRQWKNDEEVENYIDDAEGWTYVAPLTPGAFVDEGWPATVTAKTDQSDGGSSTKITEHSFYPLSKRFSFAIPRTTLDSRFSAAKRRISHRPPSLQIESTPAISTSLPPSPFILVALEDTESAAGPDTPYVLFTPVERHIEQSDGPSRPVYPISVSKTIRRSMILDSFDVGNGPKLRRSISLQDARPISFVPDNIDAKIKPSGPDVPRLGRTPSKRGRDAPFPPRPVLPLPLSISMLGDARNVRLSMDARASVLHQRYRRGNGNT</sequence>
<evidence type="ECO:0000313" key="3">
    <source>
        <dbReference type="Proteomes" id="UP000518752"/>
    </source>
</evidence>
<reference evidence="2 3" key="1">
    <citation type="journal article" date="2020" name="ISME J.">
        <title>Uncovering the hidden diversity of litter-decomposition mechanisms in mushroom-forming fungi.</title>
        <authorList>
            <person name="Floudas D."/>
            <person name="Bentzer J."/>
            <person name="Ahren D."/>
            <person name="Johansson T."/>
            <person name="Persson P."/>
            <person name="Tunlid A."/>
        </authorList>
    </citation>
    <scope>NUCLEOTIDE SEQUENCE [LARGE SCALE GENOMIC DNA]</scope>
    <source>
        <strain evidence="2 3">CBS 406.79</strain>
    </source>
</reference>
<protein>
    <submittedName>
        <fullName evidence="2">Uncharacterized protein</fullName>
    </submittedName>
</protein>
<feature type="compositionally biased region" description="Basic residues" evidence="1">
    <location>
        <begin position="105"/>
        <end position="115"/>
    </location>
</feature>
<feature type="region of interest" description="Disordered" evidence="1">
    <location>
        <begin position="105"/>
        <end position="167"/>
    </location>
</feature>
<organism evidence="2 3">
    <name type="scientific">Collybiopsis confluens</name>
    <dbReference type="NCBI Taxonomy" id="2823264"/>
    <lineage>
        <taxon>Eukaryota</taxon>
        <taxon>Fungi</taxon>
        <taxon>Dikarya</taxon>
        <taxon>Basidiomycota</taxon>
        <taxon>Agaricomycotina</taxon>
        <taxon>Agaricomycetes</taxon>
        <taxon>Agaricomycetidae</taxon>
        <taxon>Agaricales</taxon>
        <taxon>Marasmiineae</taxon>
        <taxon>Omphalotaceae</taxon>
        <taxon>Collybiopsis</taxon>
    </lineage>
</organism>
<feature type="compositionally biased region" description="Basic and acidic residues" evidence="1">
    <location>
        <begin position="116"/>
        <end position="125"/>
    </location>
</feature>
<feature type="compositionally biased region" description="Low complexity" evidence="1">
    <location>
        <begin position="152"/>
        <end position="167"/>
    </location>
</feature>
<dbReference type="Proteomes" id="UP000518752">
    <property type="component" value="Unassembled WGS sequence"/>
</dbReference>
<gene>
    <name evidence="2" type="ORF">D9757_012728</name>
</gene>
<dbReference type="EMBL" id="JAACJN010000272">
    <property type="protein sequence ID" value="KAF5353014.1"/>
    <property type="molecule type" value="Genomic_DNA"/>
</dbReference>
<dbReference type="AlphaFoldDB" id="A0A8H5D3K0"/>
<keyword evidence="3" id="KW-1185">Reference proteome</keyword>
<feature type="compositionally biased region" description="Basic residues" evidence="1">
    <location>
        <begin position="136"/>
        <end position="145"/>
    </location>
</feature>
<accession>A0A8H5D3K0</accession>
<name>A0A8H5D3K0_9AGAR</name>
<proteinExistence type="predicted"/>
<dbReference type="OrthoDB" id="3051288at2759"/>
<feature type="region of interest" description="Disordered" evidence="1">
    <location>
        <begin position="394"/>
        <end position="422"/>
    </location>
</feature>
<evidence type="ECO:0000313" key="2">
    <source>
        <dbReference type="EMBL" id="KAF5353014.1"/>
    </source>
</evidence>